<dbReference type="InterPro" id="IPR038920">
    <property type="entry name" value="At3g05675-like"/>
</dbReference>
<dbReference type="Proteomes" id="UP001202328">
    <property type="component" value="Unassembled WGS sequence"/>
</dbReference>
<evidence type="ECO:0000256" key="3">
    <source>
        <dbReference type="ARBA" id="ARBA00022786"/>
    </source>
</evidence>
<feature type="domain" description="At3g05675-like ankyrin-like" evidence="5">
    <location>
        <begin position="42"/>
        <end position="240"/>
    </location>
</feature>
<protein>
    <recommendedName>
        <fullName evidence="5">At3g05675-like ankyrin-like domain-containing protein</fullName>
    </recommendedName>
</protein>
<organism evidence="6 7">
    <name type="scientific">Papaver atlanticum</name>
    <dbReference type="NCBI Taxonomy" id="357466"/>
    <lineage>
        <taxon>Eukaryota</taxon>
        <taxon>Viridiplantae</taxon>
        <taxon>Streptophyta</taxon>
        <taxon>Embryophyta</taxon>
        <taxon>Tracheophyta</taxon>
        <taxon>Spermatophyta</taxon>
        <taxon>Magnoliopsida</taxon>
        <taxon>Ranunculales</taxon>
        <taxon>Papaveraceae</taxon>
        <taxon>Papaveroideae</taxon>
        <taxon>Papaver</taxon>
    </lineage>
</organism>
<dbReference type="PANTHER" id="PTHR31060">
    <property type="entry name" value="OSJNBA0011J08.25 PROTEIN-RELATED"/>
    <property type="match status" value="1"/>
</dbReference>
<comment type="pathway">
    <text evidence="2">Protein modification; protein ubiquitination.</text>
</comment>
<name>A0AAD4SZY8_9MAGN</name>
<dbReference type="PANTHER" id="PTHR31060:SF5">
    <property type="entry name" value="PRLI-INTERACTING FACTOR G, PUTATIVE, EXPRESSED-RELATED"/>
    <property type="match status" value="1"/>
</dbReference>
<evidence type="ECO:0000313" key="6">
    <source>
        <dbReference type="EMBL" id="KAI3932942.1"/>
    </source>
</evidence>
<evidence type="ECO:0000256" key="4">
    <source>
        <dbReference type="SAM" id="Phobius"/>
    </source>
</evidence>
<evidence type="ECO:0000256" key="1">
    <source>
        <dbReference type="ARBA" id="ARBA00002668"/>
    </source>
</evidence>
<keyword evidence="3" id="KW-0833">Ubl conjugation pathway</keyword>
<evidence type="ECO:0000256" key="2">
    <source>
        <dbReference type="ARBA" id="ARBA00004906"/>
    </source>
</evidence>
<feature type="transmembrane region" description="Helical" evidence="4">
    <location>
        <begin position="283"/>
        <end position="301"/>
    </location>
</feature>
<keyword evidence="4" id="KW-0812">Transmembrane</keyword>
<dbReference type="Pfam" id="PF25553">
    <property type="entry name" value="BTB-POZ_ANK-like"/>
    <property type="match status" value="1"/>
</dbReference>
<accession>A0AAD4SZY8</accession>
<sequence>MQVLGLLGFQPCIHTCLEYLGAAQWVGKNVNITSDPSIDTFVHMMEVVIKSEENDGRRAAKSLVLKILSENNIVFSSPETCDKNILSLCRTCSNSLLNLFIKAEIYYKINQHVDKDVDRQIYLEGENLLWLLDLLADRQAAEKFALMWANQQKLANLHKKFCSPSRHLVSCITTRLLAGCIGNRKILLTKDIRQMLLRTWFQPLVDDYSRLRRLDSFDAKAVEENIERAIVELTPEGQQTGSDLTTDLWEQQRTSSIQECIIKIKLILRIYFKKLVDFGREKYIAITLTVFLMLCMKVLFFF</sequence>
<evidence type="ECO:0000313" key="7">
    <source>
        <dbReference type="Proteomes" id="UP001202328"/>
    </source>
</evidence>
<dbReference type="InterPro" id="IPR058039">
    <property type="entry name" value="At3g05675-like_ankyrin"/>
</dbReference>
<dbReference type="AlphaFoldDB" id="A0AAD4SZY8"/>
<dbReference type="EMBL" id="JAJJMB010006973">
    <property type="protein sequence ID" value="KAI3932942.1"/>
    <property type="molecule type" value="Genomic_DNA"/>
</dbReference>
<keyword evidence="4" id="KW-0472">Membrane</keyword>
<gene>
    <name evidence="6" type="ORF">MKW98_029175</name>
</gene>
<keyword evidence="4" id="KW-1133">Transmembrane helix</keyword>
<keyword evidence="7" id="KW-1185">Reference proteome</keyword>
<comment type="caution">
    <text evidence="6">The sequence shown here is derived from an EMBL/GenBank/DDBJ whole genome shotgun (WGS) entry which is preliminary data.</text>
</comment>
<comment type="function">
    <text evidence="1">May act as a substrate-specific adapter of an E3 ubiquitin-protein ligase complex (CUL3-RBX1-BTB) which mediates the ubiquitination and subsequent proteasomal degradation of target proteins.</text>
</comment>
<evidence type="ECO:0000259" key="5">
    <source>
        <dbReference type="Pfam" id="PF25553"/>
    </source>
</evidence>
<reference evidence="6" key="1">
    <citation type="submission" date="2022-04" db="EMBL/GenBank/DDBJ databases">
        <title>A functionally conserved STORR gene fusion in Papaver species that diverged 16.8 million years ago.</title>
        <authorList>
            <person name="Catania T."/>
        </authorList>
    </citation>
    <scope>NUCLEOTIDE SEQUENCE</scope>
    <source>
        <strain evidence="6">S-188037</strain>
    </source>
</reference>
<proteinExistence type="predicted"/>